<evidence type="ECO:0000256" key="2">
    <source>
        <dbReference type="ARBA" id="ARBA00022679"/>
    </source>
</evidence>
<accession>A0AAP4EG24</accession>
<dbReference type="EMBL" id="JARVUX010000003">
    <property type="protein sequence ID" value="MDH2336381.1"/>
    <property type="molecule type" value="Genomic_DNA"/>
</dbReference>
<keyword evidence="1 5" id="KW-0489">Methyltransferase</keyword>
<dbReference type="AlphaFoldDB" id="A0AAP4EG24"/>
<sequence>MLKTVALFAGCGGLDLGFKNAGFNIIWANDNNKKVESTYRYNHKDTELIIKSLVDIKSEEIPECDIIIGGPPCQSWSLAGAMKGKEDSRGQLFYEYVRVIKDKRPMAFVAENVKGIVSKAHIESFNEIVDMFKESGYTVTYKLVNAKDYGVPQDRERVFIVGIRNDLKVSYEFPEATHEKGNYVTLETAIGDLRDNPGEWMEGSFSPIFMSRNRRRSWDEVAFTVQASGRQTQIHPDSPEMEKIEKDKWQFKEESNRKVRRMSVRECARIQTFPDEFKFLGEPINENYKMIGNAVPVKLAEAVARKLRECLTNNNDEIKKQ</sequence>
<comment type="caution">
    <text evidence="8">The sequence shown here is derived from an EMBL/GenBank/DDBJ whole genome shotgun (WGS) entry which is preliminary data.</text>
</comment>
<comment type="similarity">
    <text evidence="5 6">Belongs to the class I-like SAM-binding methyltransferase superfamily. C5-methyltransferase family.</text>
</comment>
<evidence type="ECO:0000256" key="5">
    <source>
        <dbReference type="PROSITE-ProRule" id="PRU01016"/>
    </source>
</evidence>
<dbReference type="NCBIfam" id="TIGR00675">
    <property type="entry name" value="dcm"/>
    <property type="match status" value="1"/>
</dbReference>
<dbReference type="Proteomes" id="UP001222958">
    <property type="component" value="Unassembled WGS sequence"/>
</dbReference>
<evidence type="ECO:0000256" key="4">
    <source>
        <dbReference type="ARBA" id="ARBA00022747"/>
    </source>
</evidence>
<dbReference type="EC" id="2.1.1.37" evidence="7"/>
<dbReference type="PANTHER" id="PTHR10629">
    <property type="entry name" value="CYTOSINE-SPECIFIC METHYLTRANSFERASE"/>
    <property type="match status" value="1"/>
</dbReference>
<keyword evidence="3 5" id="KW-0949">S-adenosyl-L-methionine</keyword>
<dbReference type="PROSITE" id="PS51679">
    <property type="entry name" value="SAM_MT_C5"/>
    <property type="match status" value="1"/>
</dbReference>
<proteinExistence type="inferred from homology"/>
<dbReference type="GO" id="GO:0009307">
    <property type="term" value="P:DNA restriction-modification system"/>
    <property type="evidence" value="ECO:0007669"/>
    <property type="project" value="UniProtKB-KW"/>
</dbReference>
<name>A0AAP4EG24_CLOPF</name>
<evidence type="ECO:0000256" key="6">
    <source>
        <dbReference type="RuleBase" id="RU000416"/>
    </source>
</evidence>
<dbReference type="InterPro" id="IPR018117">
    <property type="entry name" value="C5_DNA_meth_AS"/>
</dbReference>
<dbReference type="RefSeq" id="WP_279857727.1">
    <property type="nucleotide sequence ID" value="NZ_JARVUX010000003.1"/>
</dbReference>
<dbReference type="CDD" id="cd00315">
    <property type="entry name" value="Cyt_C5_DNA_methylase"/>
    <property type="match status" value="1"/>
</dbReference>
<evidence type="ECO:0000256" key="3">
    <source>
        <dbReference type="ARBA" id="ARBA00022691"/>
    </source>
</evidence>
<dbReference type="GO" id="GO:0044027">
    <property type="term" value="P:negative regulation of gene expression via chromosomal CpG island methylation"/>
    <property type="evidence" value="ECO:0007669"/>
    <property type="project" value="TreeGrafter"/>
</dbReference>
<dbReference type="InterPro" id="IPR050390">
    <property type="entry name" value="C5-Methyltransferase"/>
</dbReference>
<keyword evidence="2 5" id="KW-0808">Transferase</keyword>
<dbReference type="Pfam" id="PF00145">
    <property type="entry name" value="DNA_methylase"/>
    <property type="match status" value="1"/>
</dbReference>
<evidence type="ECO:0000256" key="7">
    <source>
        <dbReference type="RuleBase" id="RU000417"/>
    </source>
</evidence>
<comment type="catalytic activity">
    <reaction evidence="7">
        <text>a 2'-deoxycytidine in DNA + S-adenosyl-L-methionine = a 5-methyl-2'-deoxycytidine in DNA + S-adenosyl-L-homocysteine + H(+)</text>
        <dbReference type="Rhea" id="RHEA:13681"/>
        <dbReference type="Rhea" id="RHEA-COMP:11369"/>
        <dbReference type="Rhea" id="RHEA-COMP:11370"/>
        <dbReference type="ChEBI" id="CHEBI:15378"/>
        <dbReference type="ChEBI" id="CHEBI:57856"/>
        <dbReference type="ChEBI" id="CHEBI:59789"/>
        <dbReference type="ChEBI" id="CHEBI:85452"/>
        <dbReference type="ChEBI" id="CHEBI:85454"/>
        <dbReference type="EC" id="2.1.1.37"/>
    </reaction>
</comment>
<gene>
    <name evidence="8" type="ORF">QDQ28_09295</name>
</gene>
<dbReference type="InterPro" id="IPR001525">
    <property type="entry name" value="C5_MeTfrase"/>
</dbReference>
<dbReference type="PRINTS" id="PR00105">
    <property type="entry name" value="C5METTRFRASE"/>
</dbReference>
<dbReference type="GO" id="GO:0003886">
    <property type="term" value="F:DNA (cytosine-5-)-methyltransferase activity"/>
    <property type="evidence" value="ECO:0007669"/>
    <property type="project" value="UniProtKB-EC"/>
</dbReference>
<keyword evidence="4" id="KW-0680">Restriction system</keyword>
<dbReference type="PROSITE" id="PS00094">
    <property type="entry name" value="C5_MTASE_1"/>
    <property type="match status" value="1"/>
</dbReference>
<dbReference type="SUPFAM" id="SSF53335">
    <property type="entry name" value="S-adenosyl-L-methionine-dependent methyltransferases"/>
    <property type="match status" value="1"/>
</dbReference>
<dbReference type="Gene3D" id="3.90.120.10">
    <property type="entry name" value="DNA Methylase, subunit A, domain 2"/>
    <property type="match status" value="1"/>
</dbReference>
<evidence type="ECO:0000313" key="8">
    <source>
        <dbReference type="EMBL" id="MDH2336381.1"/>
    </source>
</evidence>
<dbReference type="PROSITE" id="PS00095">
    <property type="entry name" value="C5_MTASE_2"/>
    <property type="match status" value="1"/>
</dbReference>
<organism evidence="8 9">
    <name type="scientific">Clostridium perfringens</name>
    <dbReference type="NCBI Taxonomy" id="1502"/>
    <lineage>
        <taxon>Bacteria</taxon>
        <taxon>Bacillati</taxon>
        <taxon>Bacillota</taxon>
        <taxon>Clostridia</taxon>
        <taxon>Eubacteriales</taxon>
        <taxon>Clostridiaceae</taxon>
        <taxon>Clostridium</taxon>
    </lineage>
</organism>
<protein>
    <recommendedName>
        <fullName evidence="7">Cytosine-specific methyltransferase</fullName>
        <ecNumber evidence="7">2.1.1.37</ecNumber>
    </recommendedName>
</protein>
<dbReference type="GO" id="GO:0032259">
    <property type="term" value="P:methylation"/>
    <property type="evidence" value="ECO:0007669"/>
    <property type="project" value="UniProtKB-KW"/>
</dbReference>
<dbReference type="Gene3D" id="3.40.50.150">
    <property type="entry name" value="Vaccinia Virus protein VP39"/>
    <property type="match status" value="1"/>
</dbReference>
<evidence type="ECO:0000313" key="9">
    <source>
        <dbReference type="Proteomes" id="UP001222958"/>
    </source>
</evidence>
<reference evidence="8" key="1">
    <citation type="submission" date="2023-04" db="EMBL/GenBank/DDBJ databases">
        <title>Epidemiological investigation of Clostridium perfringens isolated from cattle.</title>
        <authorList>
            <person name="Tian R."/>
        </authorList>
    </citation>
    <scope>NUCLEOTIDE SEQUENCE</scope>
    <source>
        <strain evidence="8">ZWCP172</strain>
    </source>
</reference>
<dbReference type="InterPro" id="IPR029063">
    <property type="entry name" value="SAM-dependent_MTases_sf"/>
</dbReference>
<dbReference type="GO" id="GO:0003677">
    <property type="term" value="F:DNA binding"/>
    <property type="evidence" value="ECO:0007669"/>
    <property type="project" value="TreeGrafter"/>
</dbReference>
<dbReference type="PANTHER" id="PTHR10629:SF52">
    <property type="entry name" value="DNA (CYTOSINE-5)-METHYLTRANSFERASE 1"/>
    <property type="match status" value="1"/>
</dbReference>
<evidence type="ECO:0000256" key="1">
    <source>
        <dbReference type="ARBA" id="ARBA00022603"/>
    </source>
</evidence>
<dbReference type="InterPro" id="IPR031303">
    <property type="entry name" value="C5_meth_CS"/>
</dbReference>
<feature type="active site" evidence="5">
    <location>
        <position position="73"/>
    </location>
</feature>